<organism evidence="1 2">
    <name type="scientific">Paenibacillus aceti</name>
    <dbReference type="NCBI Taxonomy" id="1820010"/>
    <lineage>
        <taxon>Bacteria</taxon>
        <taxon>Bacillati</taxon>
        <taxon>Bacillota</taxon>
        <taxon>Bacilli</taxon>
        <taxon>Bacillales</taxon>
        <taxon>Paenibacillaceae</taxon>
        <taxon>Paenibacillus</taxon>
    </lineage>
</organism>
<dbReference type="RefSeq" id="WP_120461598.1">
    <property type="nucleotide sequence ID" value="NZ_BMIW01000027.1"/>
</dbReference>
<evidence type="ECO:0000313" key="1">
    <source>
        <dbReference type="EMBL" id="GGG09020.1"/>
    </source>
</evidence>
<comment type="caution">
    <text evidence="1">The sequence shown here is derived from an EMBL/GenBank/DDBJ whole genome shotgun (WGS) entry which is preliminary data.</text>
</comment>
<dbReference type="EMBL" id="BMIW01000027">
    <property type="protein sequence ID" value="GGG09020.1"/>
    <property type="molecule type" value="Genomic_DNA"/>
</dbReference>
<protein>
    <submittedName>
        <fullName evidence="1">Uncharacterized protein</fullName>
    </submittedName>
</protein>
<name>A0ABQ1W1C5_9BACL</name>
<keyword evidence="2" id="KW-1185">Reference proteome</keyword>
<reference evidence="2" key="1">
    <citation type="journal article" date="2019" name="Int. J. Syst. Evol. Microbiol.">
        <title>The Global Catalogue of Microorganisms (GCM) 10K type strain sequencing project: providing services to taxonomists for standard genome sequencing and annotation.</title>
        <authorList>
            <consortium name="The Broad Institute Genomics Platform"/>
            <consortium name="The Broad Institute Genome Sequencing Center for Infectious Disease"/>
            <person name="Wu L."/>
            <person name="Ma J."/>
        </authorList>
    </citation>
    <scope>NUCLEOTIDE SEQUENCE [LARGE SCALE GENOMIC DNA]</scope>
    <source>
        <strain evidence="2">CGMCC 1.15420</strain>
    </source>
</reference>
<gene>
    <name evidence="1" type="ORF">GCM10010913_33520</name>
</gene>
<proteinExistence type="predicted"/>
<evidence type="ECO:0000313" key="2">
    <source>
        <dbReference type="Proteomes" id="UP000608420"/>
    </source>
</evidence>
<dbReference type="Proteomes" id="UP000608420">
    <property type="component" value="Unassembled WGS sequence"/>
</dbReference>
<accession>A0ABQ1W1C5</accession>
<sequence length="100" mass="11597">MVYIDPTGHDAYFFYGLPHGKNGGFQERAEKDAARWLKDHNTKAHVVGIDTEKEFINEWDSMGSDDEDIELVSLYFHSNSNNLILDYTKDEYMTTNKKES</sequence>